<protein>
    <submittedName>
        <fullName evidence="1">Orf53</fullName>
    </submittedName>
</protein>
<geneLocation type="plasmid" evidence="1">
    <name>pPSR1</name>
</geneLocation>
<keyword evidence="1" id="KW-0614">Plasmid</keyword>
<accession>Q6VE74</accession>
<organism evidence="1">
    <name type="scientific">Pseudomonas syringae pv. syringae</name>
    <dbReference type="NCBI Taxonomy" id="321"/>
    <lineage>
        <taxon>Bacteria</taxon>
        <taxon>Pseudomonadati</taxon>
        <taxon>Pseudomonadota</taxon>
        <taxon>Gammaproteobacteria</taxon>
        <taxon>Pseudomonadales</taxon>
        <taxon>Pseudomonadaceae</taxon>
        <taxon>Pseudomonas</taxon>
        <taxon>Pseudomonas syringae</taxon>
    </lineage>
</organism>
<dbReference type="EMBL" id="AY342395">
    <property type="protein sequence ID" value="AAR02187.1"/>
    <property type="molecule type" value="Genomic_DNA"/>
</dbReference>
<proteinExistence type="predicted"/>
<dbReference type="InterPro" id="IPR053842">
    <property type="entry name" value="NikA-like"/>
</dbReference>
<dbReference type="AlphaFoldDB" id="Q6VE74"/>
<evidence type="ECO:0000313" key="1">
    <source>
        <dbReference type="EMBL" id="AAR02187.1"/>
    </source>
</evidence>
<dbReference type="Pfam" id="PF21983">
    <property type="entry name" value="NikA-like"/>
    <property type="match status" value="1"/>
</dbReference>
<name>Q6VE74_PSESY</name>
<reference evidence="1" key="1">
    <citation type="journal article" date="2004" name="Mol. Genet. Genomics">
        <title>Complete nucleotide sequence and analysis of pPSR1 (72,601 bp), a pPT23A-family plasmid from Pseudomonas syringae pv. syringae A2.</title>
        <authorList>
            <person name="Sundin G.W."/>
            <person name="Mayfield C.T."/>
            <person name="Zhao Y."/>
            <person name="Gunasekera T.S."/>
            <person name="Foster G.L."/>
            <person name="Ullrich M.S."/>
        </authorList>
    </citation>
    <scope>NUCLEOTIDE SEQUENCE</scope>
    <source>
        <strain evidence="1">A2</strain>
        <plasmid evidence="1">pPSR1</plasmid>
    </source>
</reference>
<sequence length="248" mass="28033">MPSGGDLVAVKVNKSCPVSCRFTDEQFARFAEDIAQSGLKPARFFRDLVISRSPTFERSAIDKKRMQQVFEKSGHALNRVAYSANSAPYNGTVYQKQYLHWLNKLNAIQQLLLTVLSETDPPKPARPVHNGNRGSPKVSGKKVHIIRFRLTQDEMTQFDDMIKRAGCSASTFFRELILNPTPVFREFTGFRRRIVFIVNKAGNNISQLVYIAKSASDRGLITDSVRDKWYEALVVIETILLAGIEYAD</sequence>